<evidence type="ECO:0000256" key="5">
    <source>
        <dbReference type="SAM" id="MobiDB-lite"/>
    </source>
</evidence>
<dbReference type="Gene3D" id="1.25.10.10">
    <property type="entry name" value="Leucine-rich Repeat Variant"/>
    <property type="match status" value="2"/>
</dbReference>
<evidence type="ECO:0000313" key="7">
    <source>
        <dbReference type="Proteomes" id="UP000887572"/>
    </source>
</evidence>
<feature type="repeat" description="Pumilio" evidence="4">
    <location>
        <begin position="209"/>
        <end position="244"/>
    </location>
</feature>
<dbReference type="GO" id="GO:0005737">
    <property type="term" value="C:cytoplasm"/>
    <property type="evidence" value="ECO:0007669"/>
    <property type="project" value="TreeGrafter"/>
</dbReference>
<feature type="domain" description="PUM-HD" evidence="6">
    <location>
        <begin position="54"/>
        <end position="323"/>
    </location>
</feature>
<dbReference type="InterPro" id="IPR001313">
    <property type="entry name" value="Pumilio_RNA-bd_rpt"/>
</dbReference>
<feature type="repeat" description="Pumilio" evidence="4">
    <location>
        <begin position="285"/>
        <end position="321"/>
    </location>
</feature>
<dbReference type="GO" id="GO:0003730">
    <property type="term" value="F:mRNA 3'-UTR binding"/>
    <property type="evidence" value="ECO:0007669"/>
    <property type="project" value="TreeGrafter"/>
</dbReference>
<evidence type="ECO:0000259" key="6">
    <source>
        <dbReference type="PROSITE" id="PS50303"/>
    </source>
</evidence>
<reference evidence="8" key="1">
    <citation type="submission" date="2022-11" db="UniProtKB">
        <authorList>
            <consortium name="WormBaseParasite"/>
        </authorList>
    </citation>
    <scope>IDENTIFICATION</scope>
</reference>
<evidence type="ECO:0000256" key="1">
    <source>
        <dbReference type="ARBA" id="ARBA00022473"/>
    </source>
</evidence>
<dbReference type="SUPFAM" id="SSF48371">
    <property type="entry name" value="ARM repeat"/>
    <property type="match status" value="1"/>
</dbReference>
<feature type="repeat" description="Pumilio" evidence="4">
    <location>
        <begin position="245"/>
        <end position="284"/>
    </location>
</feature>
<dbReference type="GO" id="GO:0005634">
    <property type="term" value="C:nucleus"/>
    <property type="evidence" value="ECO:0007669"/>
    <property type="project" value="TreeGrafter"/>
</dbReference>
<dbReference type="PROSITE" id="PS50302">
    <property type="entry name" value="PUM"/>
    <property type="match status" value="4"/>
</dbReference>
<evidence type="ECO:0000313" key="8">
    <source>
        <dbReference type="WBParaSite" id="Gr19_v10_g12594.t1"/>
    </source>
</evidence>
<dbReference type="GO" id="GO:0010608">
    <property type="term" value="P:post-transcriptional regulation of gene expression"/>
    <property type="evidence" value="ECO:0007669"/>
    <property type="project" value="TreeGrafter"/>
</dbReference>
<dbReference type="WBParaSite" id="Gr19_v10_g12594.t1">
    <property type="protein sequence ID" value="Gr19_v10_g12594.t1"/>
    <property type="gene ID" value="Gr19_v10_g12594"/>
</dbReference>
<dbReference type="Pfam" id="PF00806">
    <property type="entry name" value="PUF"/>
    <property type="match status" value="5"/>
</dbReference>
<dbReference type="InterPro" id="IPR033133">
    <property type="entry name" value="PUM-HD"/>
</dbReference>
<sequence>MPLNNAGAQLTPIGAKNPGPGGSSGHQSQLSTVHWSPRQSISPKFSQKLDFGLFSAAPAMQSIEFQCFSEMPPVTIDCYKFPHVTGSSQHYSQGLFLWTGSSKAKTVQPIFNSLIWATTSWSLRWTRKKLGSTLEATLKYVIFDGPDLSDTRVDALHGHVLTLALQIYGCPVIQTALKSVDKASQIELIDELTPLACVIRCIKDRYGSHVINTVASLSLHEYGCWVIRSVLKHCTEQQKRPVVKQLHDNLLPLVMDQYGSFVIKHMLEHGLPEDRERNRERIVRSLHANVLTSLSLHEYGCWVIQRVLKHYEAAKASRIGTTA</sequence>
<protein>
    <submittedName>
        <fullName evidence="8">PUM-HD domain-containing protein</fullName>
    </submittedName>
</protein>
<proteinExistence type="predicted"/>
<keyword evidence="3" id="KW-0221">Differentiation</keyword>
<dbReference type="PANTHER" id="PTHR12537:SF12">
    <property type="entry name" value="MATERNAL PROTEIN PUMILIO"/>
    <property type="match status" value="1"/>
</dbReference>
<accession>A0A914GYU2</accession>
<feature type="region of interest" description="Disordered" evidence="5">
    <location>
        <begin position="1"/>
        <end position="33"/>
    </location>
</feature>
<keyword evidence="2" id="KW-0677">Repeat</keyword>
<evidence type="ECO:0000256" key="2">
    <source>
        <dbReference type="ARBA" id="ARBA00022737"/>
    </source>
</evidence>
<name>A0A914GYU2_GLORO</name>
<keyword evidence="1" id="KW-0217">Developmental protein</keyword>
<dbReference type="Proteomes" id="UP000887572">
    <property type="component" value="Unplaced"/>
</dbReference>
<dbReference type="InterPro" id="IPR011989">
    <property type="entry name" value="ARM-like"/>
</dbReference>
<dbReference type="PROSITE" id="PS50303">
    <property type="entry name" value="PUM_HD"/>
    <property type="match status" value="1"/>
</dbReference>
<organism evidence="7 8">
    <name type="scientific">Globodera rostochiensis</name>
    <name type="common">Golden nematode worm</name>
    <name type="synonym">Heterodera rostochiensis</name>
    <dbReference type="NCBI Taxonomy" id="31243"/>
    <lineage>
        <taxon>Eukaryota</taxon>
        <taxon>Metazoa</taxon>
        <taxon>Ecdysozoa</taxon>
        <taxon>Nematoda</taxon>
        <taxon>Chromadorea</taxon>
        <taxon>Rhabditida</taxon>
        <taxon>Tylenchina</taxon>
        <taxon>Tylenchomorpha</taxon>
        <taxon>Tylenchoidea</taxon>
        <taxon>Heteroderidae</taxon>
        <taxon>Heteroderinae</taxon>
        <taxon>Globodera</taxon>
    </lineage>
</organism>
<dbReference type="InterPro" id="IPR016024">
    <property type="entry name" value="ARM-type_fold"/>
</dbReference>
<evidence type="ECO:0000256" key="4">
    <source>
        <dbReference type="PROSITE-ProRule" id="PRU00317"/>
    </source>
</evidence>
<dbReference type="AlphaFoldDB" id="A0A914GYU2"/>
<dbReference type="SMART" id="SM00025">
    <property type="entry name" value="Pumilio"/>
    <property type="match status" value="4"/>
</dbReference>
<dbReference type="PANTHER" id="PTHR12537">
    <property type="entry name" value="RNA BINDING PROTEIN PUMILIO-RELATED"/>
    <property type="match status" value="1"/>
</dbReference>
<dbReference type="GO" id="GO:0030154">
    <property type="term" value="P:cell differentiation"/>
    <property type="evidence" value="ECO:0007669"/>
    <property type="project" value="UniProtKB-KW"/>
</dbReference>
<feature type="repeat" description="Pumilio" evidence="4">
    <location>
        <begin position="155"/>
        <end position="190"/>
    </location>
</feature>
<keyword evidence="7" id="KW-1185">Reference proteome</keyword>
<evidence type="ECO:0000256" key="3">
    <source>
        <dbReference type="ARBA" id="ARBA00022782"/>
    </source>
</evidence>